<evidence type="ECO:0000256" key="3">
    <source>
        <dbReference type="ARBA" id="ARBA00022676"/>
    </source>
</evidence>
<keyword evidence="2" id="KW-1003">Cell membrane</keyword>
<evidence type="ECO:0000256" key="1">
    <source>
        <dbReference type="ARBA" id="ARBA00004651"/>
    </source>
</evidence>
<dbReference type="Proteomes" id="UP000024329">
    <property type="component" value="Unassembled WGS sequence"/>
</dbReference>
<feature type="transmembrane region" description="Helical" evidence="9">
    <location>
        <begin position="247"/>
        <end position="266"/>
    </location>
</feature>
<evidence type="ECO:0000256" key="7">
    <source>
        <dbReference type="ARBA" id="ARBA00023136"/>
    </source>
</evidence>
<keyword evidence="4 11" id="KW-0808">Transferase</keyword>
<comment type="subcellular location">
    <subcellularLocation>
        <location evidence="1">Cell membrane</location>
        <topology evidence="1">Multi-pass membrane protein</topology>
    </subcellularLocation>
</comment>
<keyword evidence="7 9" id="KW-0472">Membrane</keyword>
<dbReference type="eggNOG" id="COG1215">
    <property type="taxonomic scope" value="Bacteria"/>
</dbReference>
<feature type="domain" description="Glycosyltransferase 2-like" evidence="10">
    <location>
        <begin position="18"/>
        <end position="181"/>
    </location>
</feature>
<comment type="caution">
    <text evidence="11">The sequence shown here is derived from an EMBL/GenBank/DDBJ whole genome shotgun (WGS) entry which is preliminary data.</text>
</comment>
<dbReference type="FunFam" id="3.90.550.10:FF:000079">
    <property type="entry name" value="Probable glycosyl transferase"/>
    <property type="match status" value="1"/>
</dbReference>
<evidence type="ECO:0000256" key="9">
    <source>
        <dbReference type="SAM" id="Phobius"/>
    </source>
</evidence>
<dbReference type="GO" id="GO:0005886">
    <property type="term" value="C:plasma membrane"/>
    <property type="evidence" value="ECO:0007669"/>
    <property type="project" value="UniProtKB-SubCell"/>
</dbReference>
<evidence type="ECO:0000256" key="8">
    <source>
        <dbReference type="ARBA" id="ARBA00038152"/>
    </source>
</evidence>
<organism evidence="11 12">
    <name type="scientific">Novosphingobium resinovorum</name>
    <dbReference type="NCBI Taxonomy" id="158500"/>
    <lineage>
        <taxon>Bacteria</taxon>
        <taxon>Pseudomonadati</taxon>
        <taxon>Pseudomonadota</taxon>
        <taxon>Alphaproteobacteria</taxon>
        <taxon>Sphingomonadales</taxon>
        <taxon>Sphingomonadaceae</taxon>
        <taxon>Novosphingobium</taxon>
    </lineage>
</organism>
<feature type="transmembrane region" description="Helical" evidence="9">
    <location>
        <begin position="272"/>
        <end position="300"/>
    </location>
</feature>
<dbReference type="PANTHER" id="PTHR48090">
    <property type="entry name" value="UNDECAPRENYL-PHOSPHATE 4-DEOXY-4-FORMAMIDO-L-ARABINOSE TRANSFERASE-RELATED"/>
    <property type="match status" value="1"/>
</dbReference>
<evidence type="ECO:0000313" key="12">
    <source>
        <dbReference type="Proteomes" id="UP000024329"/>
    </source>
</evidence>
<evidence type="ECO:0000256" key="4">
    <source>
        <dbReference type="ARBA" id="ARBA00022679"/>
    </source>
</evidence>
<name>A0A031JYT9_9SPHN</name>
<dbReference type="Pfam" id="PF00535">
    <property type="entry name" value="Glycos_transf_2"/>
    <property type="match status" value="1"/>
</dbReference>
<evidence type="ECO:0000256" key="6">
    <source>
        <dbReference type="ARBA" id="ARBA00022989"/>
    </source>
</evidence>
<dbReference type="STRING" id="158500.BES08_10570"/>
<dbReference type="RefSeq" id="WP_008827986.1">
    <property type="nucleotide sequence ID" value="NZ_CP128492.1"/>
</dbReference>
<dbReference type="InterPro" id="IPR050256">
    <property type="entry name" value="Glycosyltransferase_2"/>
</dbReference>
<dbReference type="PANTHER" id="PTHR48090:SF1">
    <property type="entry name" value="PROPHAGE BACTOPRENOL GLUCOSYL TRANSFERASE HOMOLOG"/>
    <property type="match status" value="1"/>
</dbReference>
<dbReference type="CDD" id="cd04187">
    <property type="entry name" value="DPM1_like_bac"/>
    <property type="match status" value="1"/>
</dbReference>
<keyword evidence="3 11" id="KW-0328">Glycosyltransferase</keyword>
<comment type="similarity">
    <text evidence="8">Belongs to the glycosyltransferase 2 family. GtrB subfamily.</text>
</comment>
<reference evidence="11 12" key="1">
    <citation type="submission" date="2014-03" db="EMBL/GenBank/DDBJ databases">
        <title>Whole genome sequence of Novosphingobium resinovorum KF1.</title>
        <authorList>
            <person name="Gan H.M."/>
            <person name="Gan H.Y."/>
            <person name="Chew T.H."/>
            <person name="Savka M.A."/>
        </authorList>
    </citation>
    <scope>NUCLEOTIDE SEQUENCE [LARGE SCALE GENOMIC DNA]</scope>
    <source>
        <strain evidence="11 12">KF1</strain>
    </source>
</reference>
<keyword evidence="6 9" id="KW-1133">Transmembrane helix</keyword>
<dbReference type="Gene3D" id="3.90.550.10">
    <property type="entry name" value="Spore Coat Polysaccharide Biosynthesis Protein SpsA, Chain A"/>
    <property type="match status" value="1"/>
</dbReference>
<evidence type="ECO:0000259" key="10">
    <source>
        <dbReference type="Pfam" id="PF00535"/>
    </source>
</evidence>
<dbReference type="SUPFAM" id="SSF53448">
    <property type="entry name" value="Nucleotide-diphospho-sugar transferases"/>
    <property type="match status" value="1"/>
</dbReference>
<accession>A0A031JYT9</accession>
<protein>
    <submittedName>
        <fullName evidence="11">Dolichol-phosphate mannosyltransferase</fullName>
    </submittedName>
</protein>
<evidence type="ECO:0000313" key="11">
    <source>
        <dbReference type="EMBL" id="EZP81542.1"/>
    </source>
</evidence>
<dbReference type="PATRIC" id="fig|158500.4.peg.2823"/>
<evidence type="ECO:0000256" key="5">
    <source>
        <dbReference type="ARBA" id="ARBA00022692"/>
    </source>
</evidence>
<proteinExistence type="inferred from homology"/>
<sequence length="343" mass="38322">MKMEPILPFAERTCPRLSVVVPCYNEEAVLLMLEARLAAACREQVGEDYEIVLVNDGSTDRTWPLICVLAERNPRVLGVDLSRNHGQQLAVTAGLQICRGDLIMMIDADLQDPPELLGAMIERIEAGADVAYGQRVARHGESAFKRGTASLFYKLLNRLSEQNIPVDTGDFRLMTRRVVDQLNAMPERCRFMRGMVSWLGFEQVAVPYERDARRAGETKYSVRRLMSLAIDAITSFSTVPLRLASHLGVLSGFAGFALLFWAIWRWSENGVIIGWTSTIAVMLIMGSIQLIILGVFGDYLGRLYIESKGRPLFIVREVRSQSRASERGPVVMPLTVGAFDPRV</sequence>
<evidence type="ECO:0000256" key="2">
    <source>
        <dbReference type="ARBA" id="ARBA00022475"/>
    </source>
</evidence>
<dbReference type="GO" id="GO:0016757">
    <property type="term" value="F:glycosyltransferase activity"/>
    <property type="evidence" value="ECO:0007669"/>
    <property type="project" value="UniProtKB-KW"/>
</dbReference>
<dbReference type="InterPro" id="IPR001173">
    <property type="entry name" value="Glyco_trans_2-like"/>
</dbReference>
<dbReference type="AlphaFoldDB" id="A0A031JYT9"/>
<gene>
    <name evidence="11" type="ORF">BV97_02760</name>
</gene>
<dbReference type="InterPro" id="IPR029044">
    <property type="entry name" value="Nucleotide-diphossugar_trans"/>
</dbReference>
<keyword evidence="5 9" id="KW-0812">Transmembrane</keyword>
<dbReference type="EMBL" id="JFYZ01000012">
    <property type="protein sequence ID" value="EZP81542.1"/>
    <property type="molecule type" value="Genomic_DNA"/>
</dbReference>